<feature type="region of interest" description="Disordered" evidence="1">
    <location>
        <begin position="77"/>
        <end position="101"/>
    </location>
</feature>
<reference evidence="2" key="1">
    <citation type="submission" date="2019-08" db="EMBL/GenBank/DDBJ databases">
        <authorList>
            <person name="Kucharzyk K."/>
            <person name="Murdoch R.W."/>
            <person name="Higgins S."/>
            <person name="Loffler F."/>
        </authorList>
    </citation>
    <scope>NUCLEOTIDE SEQUENCE</scope>
</reference>
<protein>
    <submittedName>
        <fullName evidence="2">Uncharacterized protein</fullName>
    </submittedName>
</protein>
<sequence>MIHGTFAVDSHRCDEVLHRVNTVSAHSLLTLFLKTCKAAGFFRGPEAIGFVPSNPHKIRLFRRFQVLTKATVGHAGIADSNDSKSGCPHGHVSSNLTASAR</sequence>
<evidence type="ECO:0000313" key="2">
    <source>
        <dbReference type="EMBL" id="MPM00973.1"/>
    </source>
</evidence>
<comment type="caution">
    <text evidence="2">The sequence shown here is derived from an EMBL/GenBank/DDBJ whole genome shotgun (WGS) entry which is preliminary data.</text>
</comment>
<dbReference type="AlphaFoldDB" id="A0A644WEM3"/>
<name>A0A644WEM3_9ZZZZ</name>
<organism evidence="2">
    <name type="scientific">bioreactor metagenome</name>
    <dbReference type="NCBI Taxonomy" id="1076179"/>
    <lineage>
        <taxon>unclassified sequences</taxon>
        <taxon>metagenomes</taxon>
        <taxon>ecological metagenomes</taxon>
    </lineage>
</organism>
<dbReference type="EMBL" id="VSSQ01000765">
    <property type="protein sequence ID" value="MPM00973.1"/>
    <property type="molecule type" value="Genomic_DNA"/>
</dbReference>
<feature type="compositionally biased region" description="Polar residues" evidence="1">
    <location>
        <begin position="92"/>
        <end position="101"/>
    </location>
</feature>
<gene>
    <name evidence="2" type="ORF">SDC9_47210</name>
</gene>
<proteinExistence type="predicted"/>
<evidence type="ECO:0000256" key="1">
    <source>
        <dbReference type="SAM" id="MobiDB-lite"/>
    </source>
</evidence>
<accession>A0A644WEM3</accession>